<dbReference type="AlphaFoldDB" id="A0AAV4MKT6"/>
<reference evidence="2 3" key="1">
    <citation type="submission" date="2021-06" db="EMBL/GenBank/DDBJ databases">
        <title>Caerostris extrusa draft genome.</title>
        <authorList>
            <person name="Kono N."/>
            <person name="Arakawa K."/>
        </authorList>
    </citation>
    <scope>NUCLEOTIDE SEQUENCE [LARGE SCALE GENOMIC DNA]</scope>
</reference>
<protein>
    <submittedName>
        <fullName evidence="2">Uncharacterized protein</fullName>
    </submittedName>
</protein>
<evidence type="ECO:0000256" key="1">
    <source>
        <dbReference type="SAM" id="MobiDB-lite"/>
    </source>
</evidence>
<organism evidence="2 3">
    <name type="scientific">Caerostris extrusa</name>
    <name type="common">Bark spider</name>
    <name type="synonym">Caerostris bankana</name>
    <dbReference type="NCBI Taxonomy" id="172846"/>
    <lineage>
        <taxon>Eukaryota</taxon>
        <taxon>Metazoa</taxon>
        <taxon>Ecdysozoa</taxon>
        <taxon>Arthropoda</taxon>
        <taxon>Chelicerata</taxon>
        <taxon>Arachnida</taxon>
        <taxon>Araneae</taxon>
        <taxon>Araneomorphae</taxon>
        <taxon>Entelegynae</taxon>
        <taxon>Araneoidea</taxon>
        <taxon>Araneidae</taxon>
        <taxon>Caerostris</taxon>
    </lineage>
</organism>
<proteinExistence type="predicted"/>
<sequence>MYLVKKKVKPELATPSHATEPPTLSCRPIYLYGPYPCLLGDLTILFEMTDVKTRSLTDLQKIETVPPYTVWRPCLLVRFQESPRDPVFVSIRYH</sequence>
<gene>
    <name evidence="2" type="ORF">CEXT_355191</name>
</gene>
<evidence type="ECO:0000313" key="2">
    <source>
        <dbReference type="EMBL" id="GIX71399.1"/>
    </source>
</evidence>
<keyword evidence="3" id="KW-1185">Reference proteome</keyword>
<evidence type="ECO:0000313" key="3">
    <source>
        <dbReference type="Proteomes" id="UP001054945"/>
    </source>
</evidence>
<accession>A0AAV4MKT6</accession>
<feature type="region of interest" description="Disordered" evidence="1">
    <location>
        <begin position="1"/>
        <end position="20"/>
    </location>
</feature>
<dbReference type="EMBL" id="BPLR01019751">
    <property type="protein sequence ID" value="GIX71399.1"/>
    <property type="molecule type" value="Genomic_DNA"/>
</dbReference>
<dbReference type="Proteomes" id="UP001054945">
    <property type="component" value="Unassembled WGS sequence"/>
</dbReference>
<comment type="caution">
    <text evidence="2">The sequence shown here is derived from an EMBL/GenBank/DDBJ whole genome shotgun (WGS) entry which is preliminary data.</text>
</comment>
<name>A0AAV4MKT6_CAEEX</name>